<dbReference type="Gene3D" id="3.40.605.10">
    <property type="entry name" value="Aldehyde Dehydrogenase, Chain A, domain 1"/>
    <property type="match status" value="1"/>
</dbReference>
<dbReference type="Pfam" id="PF00171">
    <property type="entry name" value="Aldedh"/>
    <property type="match status" value="1"/>
</dbReference>
<dbReference type="EMBL" id="LOCK01000028">
    <property type="protein sequence ID" value="KTE90951.1"/>
    <property type="molecule type" value="Genomic_DNA"/>
</dbReference>
<evidence type="ECO:0000256" key="1">
    <source>
        <dbReference type="ARBA" id="ARBA00009986"/>
    </source>
</evidence>
<organism evidence="6">
    <name type="scientific">Desulfitobacterium hafniense</name>
    <name type="common">Desulfitobacterium frappieri</name>
    <dbReference type="NCBI Taxonomy" id="49338"/>
    <lineage>
        <taxon>Bacteria</taxon>
        <taxon>Bacillati</taxon>
        <taxon>Bacillota</taxon>
        <taxon>Clostridia</taxon>
        <taxon>Eubacteriales</taxon>
        <taxon>Desulfitobacteriaceae</taxon>
        <taxon>Desulfitobacterium</taxon>
    </lineage>
</organism>
<dbReference type="FunFam" id="3.40.309.10:FF:000004">
    <property type="entry name" value="Succinate-semialdehyde dehydrogenase I"/>
    <property type="match status" value="1"/>
</dbReference>
<name>A0A098AY69_DESHA</name>
<dbReference type="OrthoDB" id="9762913at2"/>
<dbReference type="FunFam" id="3.40.605.10:FF:000007">
    <property type="entry name" value="NAD/NADP-dependent betaine aldehyde dehydrogenase"/>
    <property type="match status" value="1"/>
</dbReference>
<protein>
    <submittedName>
        <fullName evidence="7">NAD-dependent succinate-semialdehyde dehydrogenase</fullName>
    </submittedName>
    <submittedName>
        <fullName evidence="6">Succinate-semialdehyde dehydrogenase [NADP(+)] GabD</fullName>
    </submittedName>
</protein>
<evidence type="ECO:0000256" key="2">
    <source>
        <dbReference type="ARBA" id="ARBA00023002"/>
    </source>
</evidence>
<evidence type="ECO:0000313" key="7">
    <source>
        <dbReference type="EMBL" id="KTE90951.1"/>
    </source>
</evidence>
<sequence length="479" mass="51810">MKKEIRESLFIDGEWQEAINKEVKGVINPATGKVFCEIGYGEVDDALSAVDAADRAFGAWSKTSVRERADILNRTADLLRQRADHIGLILAAESGKPVPQAVGEVKFSAEYFQWFAEEIRRPYGQSIPSDAANKRHHVYTQPAGVALCLSPWNFPVSIQARKLAPALAAGCTVVARGSEVAPLSLIELFQCLQDAGIPKGVANLIQGPAAVTTAAMMKHPAVRVVSFTGSTPVGRSLMRQAADGVIRLALELGGNAPFIVFADADIEKAVEGAMIAKFRNNGQSCIGANRFYVHERIYDKFTALFAEKILRMKIGNPTEEVDLDLGPMVNLKDKARIESLIYEAEALGAKPLVPKAEVPAEGYYVPPVILENVPESAALAREELFAPVAPLFKFADENEVIEKANSSDMGLAAYVYTNDLSRSIRVTESLKFGIIGLNNALPSVAYAPMGGVKQSGIGREGARIGLEEFMDVKYVATEI</sequence>
<dbReference type="InterPro" id="IPR029510">
    <property type="entry name" value="Ald_DH_CS_GLU"/>
</dbReference>
<dbReference type="InterPro" id="IPR016163">
    <property type="entry name" value="Ald_DH_C"/>
</dbReference>
<dbReference type="PATRIC" id="fig|49338.4.peg.1800"/>
<proteinExistence type="inferred from homology"/>
<keyword evidence="2 4" id="KW-0560">Oxidoreductase</keyword>
<dbReference type="InterPro" id="IPR016160">
    <property type="entry name" value="Ald_DH_CS_CYS"/>
</dbReference>
<evidence type="ECO:0000313" key="6">
    <source>
        <dbReference type="EMBL" id="CDX01564.1"/>
    </source>
</evidence>
<dbReference type="PANTHER" id="PTHR43353">
    <property type="entry name" value="SUCCINATE-SEMIALDEHYDE DEHYDROGENASE, MITOCHONDRIAL"/>
    <property type="match status" value="1"/>
</dbReference>
<gene>
    <name evidence="7" type="ORF">AT727_04955</name>
    <name evidence="6" type="ORF">DPCES_1677</name>
</gene>
<dbReference type="InterPro" id="IPR016161">
    <property type="entry name" value="Ald_DH/histidinol_DH"/>
</dbReference>
<feature type="domain" description="Aldehyde dehydrogenase" evidence="5">
    <location>
        <begin position="17"/>
        <end position="475"/>
    </location>
</feature>
<evidence type="ECO:0000259" key="5">
    <source>
        <dbReference type="Pfam" id="PF00171"/>
    </source>
</evidence>
<evidence type="ECO:0000256" key="4">
    <source>
        <dbReference type="RuleBase" id="RU003345"/>
    </source>
</evidence>
<reference evidence="7 8" key="2">
    <citation type="submission" date="2015-12" db="EMBL/GenBank/DDBJ databases">
        <title>Draft Genome Sequence of Desulfitobacterium hafniense Strain DH, a Sulfate-reducing Bacterium Isolated from Paddy Soils.</title>
        <authorList>
            <person name="Bao P."/>
            <person name="Zhang X."/>
            <person name="Li G."/>
        </authorList>
    </citation>
    <scope>NUCLEOTIDE SEQUENCE [LARGE SCALE GENOMIC DNA]</scope>
    <source>
        <strain evidence="7 8">DH</strain>
    </source>
</reference>
<dbReference type="InterPro" id="IPR050740">
    <property type="entry name" value="Aldehyde_DH_Superfamily"/>
</dbReference>
<dbReference type="SUPFAM" id="SSF53720">
    <property type="entry name" value="ALDH-like"/>
    <property type="match status" value="1"/>
</dbReference>
<dbReference type="PROSITE" id="PS00070">
    <property type="entry name" value="ALDEHYDE_DEHYDR_CYS"/>
    <property type="match status" value="1"/>
</dbReference>
<comment type="similarity">
    <text evidence="1 4">Belongs to the aldehyde dehydrogenase family.</text>
</comment>
<evidence type="ECO:0000256" key="3">
    <source>
        <dbReference type="PROSITE-ProRule" id="PRU10007"/>
    </source>
</evidence>
<dbReference type="CDD" id="cd07103">
    <property type="entry name" value="ALDH_F5_SSADH_GabD"/>
    <property type="match status" value="1"/>
</dbReference>
<dbReference type="GO" id="GO:0004777">
    <property type="term" value="F:succinate-semialdehyde dehydrogenase (NAD+) activity"/>
    <property type="evidence" value="ECO:0007669"/>
    <property type="project" value="TreeGrafter"/>
</dbReference>
<dbReference type="AlphaFoldDB" id="A0A098AY69"/>
<accession>A0A098AY69</accession>
<dbReference type="InterPro" id="IPR016162">
    <property type="entry name" value="Ald_DH_N"/>
</dbReference>
<dbReference type="InterPro" id="IPR015590">
    <property type="entry name" value="Aldehyde_DH_dom"/>
</dbReference>
<feature type="active site" evidence="3">
    <location>
        <position position="251"/>
    </location>
</feature>
<dbReference type="Proteomes" id="UP000054623">
    <property type="component" value="Unassembled WGS sequence"/>
</dbReference>
<dbReference type="PANTHER" id="PTHR43353:SF5">
    <property type="entry name" value="SUCCINATE-SEMIALDEHYDE DEHYDROGENASE, MITOCHONDRIAL"/>
    <property type="match status" value="1"/>
</dbReference>
<dbReference type="RefSeq" id="WP_018307426.1">
    <property type="nucleotide sequence ID" value="NZ_JAYFNZ010000034.1"/>
</dbReference>
<dbReference type="GO" id="GO:0009450">
    <property type="term" value="P:gamma-aminobutyric acid catabolic process"/>
    <property type="evidence" value="ECO:0007669"/>
    <property type="project" value="TreeGrafter"/>
</dbReference>
<reference evidence="6" key="1">
    <citation type="submission" date="2014-07" db="EMBL/GenBank/DDBJ databases">
        <authorList>
            <person name="Hornung V.Bastian."/>
        </authorList>
    </citation>
    <scope>NUCLEOTIDE SEQUENCE</scope>
    <source>
        <strain evidence="6">PCE-S</strain>
    </source>
</reference>
<dbReference type="PROSITE" id="PS00687">
    <property type="entry name" value="ALDEHYDE_DEHYDR_GLU"/>
    <property type="match status" value="1"/>
</dbReference>
<dbReference type="Gene3D" id="3.40.309.10">
    <property type="entry name" value="Aldehyde Dehydrogenase, Chain A, domain 2"/>
    <property type="match status" value="1"/>
</dbReference>
<dbReference type="EMBL" id="LK996017">
    <property type="protein sequence ID" value="CDX01564.1"/>
    <property type="molecule type" value="Genomic_DNA"/>
</dbReference>
<evidence type="ECO:0000313" key="8">
    <source>
        <dbReference type="Proteomes" id="UP000054623"/>
    </source>
</evidence>